<gene>
    <name evidence="1" type="ORF">AOQ71_36415</name>
</gene>
<name>A0A0R3CWW1_9BRAD</name>
<sequence length="75" mass="8393">MPFHVAEGERIKVGGLVAAREQRWVPRSRHTFTVAASSRMCDYDQRLGGAAWKVPLSNVTLLVEQKIQRNCAQVA</sequence>
<comment type="caution">
    <text evidence="1">The sequence shown here is derived from an EMBL/GenBank/DDBJ whole genome shotgun (WGS) entry which is preliminary data.</text>
</comment>
<reference evidence="1 2" key="1">
    <citation type="submission" date="2015-09" db="EMBL/GenBank/DDBJ databases">
        <title>Draft Genome Sequence of Bradyrhizobium manausense Strain BR 3351T, a Novel Symbiotic Nitrogen-Fixing Alphaproteobacterium Isolated from Brazilian Amazon Rain Forest.</title>
        <authorList>
            <person name="De Araujo J.L."/>
            <person name="Zilli J.E."/>
        </authorList>
    </citation>
    <scope>NUCLEOTIDE SEQUENCE [LARGE SCALE GENOMIC DNA]</scope>
    <source>
        <strain evidence="1 2">BR3351</strain>
    </source>
</reference>
<evidence type="ECO:0000313" key="2">
    <source>
        <dbReference type="Proteomes" id="UP000051936"/>
    </source>
</evidence>
<dbReference type="Proteomes" id="UP000051936">
    <property type="component" value="Unassembled WGS sequence"/>
</dbReference>
<dbReference type="AlphaFoldDB" id="A0A0R3CWW1"/>
<dbReference type="EMBL" id="LJYG01000111">
    <property type="protein sequence ID" value="KRQ02073.1"/>
    <property type="molecule type" value="Genomic_DNA"/>
</dbReference>
<accession>A0A0R3CWW1</accession>
<proteinExistence type="predicted"/>
<protein>
    <submittedName>
        <fullName evidence="1">Uncharacterized protein</fullName>
    </submittedName>
</protein>
<dbReference type="RefSeq" id="WP_057757531.1">
    <property type="nucleotide sequence ID" value="NZ_LJYG01000111.1"/>
</dbReference>
<evidence type="ECO:0000313" key="1">
    <source>
        <dbReference type="EMBL" id="KRQ02073.1"/>
    </source>
</evidence>
<organism evidence="1 2">
    <name type="scientific">Bradyrhizobium manausense</name>
    <dbReference type="NCBI Taxonomy" id="989370"/>
    <lineage>
        <taxon>Bacteria</taxon>
        <taxon>Pseudomonadati</taxon>
        <taxon>Pseudomonadota</taxon>
        <taxon>Alphaproteobacteria</taxon>
        <taxon>Hyphomicrobiales</taxon>
        <taxon>Nitrobacteraceae</taxon>
        <taxon>Bradyrhizobium</taxon>
    </lineage>
</organism>
<keyword evidence="2" id="KW-1185">Reference proteome</keyword>